<organism evidence="2 3">
    <name type="scientific">Vibrio galatheae</name>
    <dbReference type="NCBI Taxonomy" id="579748"/>
    <lineage>
        <taxon>Bacteria</taxon>
        <taxon>Pseudomonadati</taxon>
        <taxon>Pseudomonadota</taxon>
        <taxon>Gammaproteobacteria</taxon>
        <taxon>Vibrionales</taxon>
        <taxon>Vibrionaceae</taxon>
        <taxon>Vibrio</taxon>
    </lineage>
</organism>
<sequence length="224" mass="26350">MKVRSRKNKNLRLTDKKTFRGHPIQTAHGALCIPYLDRIYDTIEQALDAYPRTMALRVDLRFPKLRNGQEKCGAITDFIRSLQSQIEYDGRRKERHGQRVHSCTVRYVWVRECCSSLNDHYHLLLLFNKDRFNWLGKARNQRENLLSMIIDAWAKVTGVEYDEANGLVYVSKDRSGVPVVHRLDSNSKYFNQQFDDLFEHGSYLAKEKTKHFGNHQRNFGTSRK</sequence>
<evidence type="ECO:0000313" key="3">
    <source>
        <dbReference type="Proteomes" id="UP000033673"/>
    </source>
</evidence>
<dbReference type="RefSeq" id="WP_045957003.1">
    <property type="nucleotide sequence ID" value="NZ_JXXV01000033.1"/>
</dbReference>
<dbReference type="PATRIC" id="fig|579748.3.peg.3582"/>
<dbReference type="Pfam" id="PF11726">
    <property type="entry name" value="YagK_YfjJ_C"/>
    <property type="match status" value="1"/>
</dbReference>
<gene>
    <name evidence="2" type="ORF">TW81_17350</name>
</gene>
<dbReference type="OrthoDB" id="5701642at2"/>
<name>A0A0F4NEY6_9VIBR</name>
<accession>A0A0F4NEY6</accession>
<evidence type="ECO:0000259" key="1">
    <source>
        <dbReference type="Pfam" id="PF11726"/>
    </source>
</evidence>
<dbReference type="Proteomes" id="UP000033673">
    <property type="component" value="Unassembled WGS sequence"/>
</dbReference>
<keyword evidence="3" id="KW-1185">Reference proteome</keyword>
<dbReference type="STRING" id="579748.TW81_17350"/>
<dbReference type="InterPro" id="IPR057271">
    <property type="entry name" value="YagK_YfjJ_C"/>
</dbReference>
<dbReference type="AlphaFoldDB" id="A0A0F4NEY6"/>
<reference evidence="2 3" key="1">
    <citation type="journal article" date="2015" name="BMC Genomics">
        <title>Genome mining reveals unlocked bioactive potential of marine Gram-negative bacteria.</title>
        <authorList>
            <person name="Machado H."/>
            <person name="Sonnenschein E.C."/>
            <person name="Melchiorsen J."/>
            <person name="Gram L."/>
        </authorList>
    </citation>
    <scope>NUCLEOTIDE SEQUENCE [LARGE SCALE GENOMIC DNA]</scope>
    <source>
        <strain evidence="2 3">S2757</strain>
    </source>
</reference>
<evidence type="ECO:0000313" key="2">
    <source>
        <dbReference type="EMBL" id="KJY81675.1"/>
    </source>
</evidence>
<protein>
    <submittedName>
        <fullName evidence="2">Transposase</fullName>
    </submittedName>
</protein>
<dbReference type="EMBL" id="JXXV01000033">
    <property type="protein sequence ID" value="KJY81675.1"/>
    <property type="molecule type" value="Genomic_DNA"/>
</dbReference>
<comment type="caution">
    <text evidence="2">The sequence shown here is derived from an EMBL/GenBank/DDBJ whole genome shotgun (WGS) entry which is preliminary data.</text>
</comment>
<feature type="domain" description="YagK/YfjJ C-terminal" evidence="1">
    <location>
        <begin position="47"/>
        <end position="222"/>
    </location>
</feature>
<proteinExistence type="predicted"/>